<evidence type="ECO:0000256" key="4">
    <source>
        <dbReference type="ARBA" id="ARBA00022692"/>
    </source>
</evidence>
<proteinExistence type="predicted"/>
<dbReference type="GO" id="GO:0055085">
    <property type="term" value="P:transmembrane transport"/>
    <property type="evidence" value="ECO:0007669"/>
    <property type="project" value="InterPro"/>
</dbReference>
<feature type="transmembrane region" description="Helical" evidence="7">
    <location>
        <begin position="248"/>
        <end position="269"/>
    </location>
</feature>
<keyword evidence="2" id="KW-0813">Transport</keyword>
<dbReference type="AlphaFoldDB" id="A0A382H164"/>
<name>A0A382H164_9ZZZZ</name>
<comment type="subcellular location">
    <subcellularLocation>
        <location evidence="1">Cell membrane</location>
        <topology evidence="1">Multi-pass membrane protein</topology>
    </subcellularLocation>
</comment>
<accession>A0A382H164</accession>
<dbReference type="GO" id="GO:0005886">
    <property type="term" value="C:plasma membrane"/>
    <property type="evidence" value="ECO:0007669"/>
    <property type="project" value="UniProtKB-SubCell"/>
</dbReference>
<feature type="transmembrane region" description="Helical" evidence="7">
    <location>
        <begin position="88"/>
        <end position="108"/>
    </location>
</feature>
<organism evidence="9">
    <name type="scientific">marine metagenome</name>
    <dbReference type="NCBI Taxonomy" id="408172"/>
    <lineage>
        <taxon>unclassified sequences</taxon>
        <taxon>metagenomes</taxon>
        <taxon>ecological metagenomes</taxon>
    </lineage>
</organism>
<feature type="domain" description="ABC transmembrane type-1" evidence="8">
    <location>
        <begin position="54"/>
        <end position="265"/>
    </location>
</feature>
<dbReference type="PANTHER" id="PTHR43005">
    <property type="entry name" value="BLR7065 PROTEIN"/>
    <property type="match status" value="1"/>
</dbReference>
<dbReference type="SUPFAM" id="SSF160964">
    <property type="entry name" value="MalF N-terminal region-like"/>
    <property type="match status" value="1"/>
</dbReference>
<evidence type="ECO:0000259" key="8">
    <source>
        <dbReference type="PROSITE" id="PS50928"/>
    </source>
</evidence>
<evidence type="ECO:0000256" key="7">
    <source>
        <dbReference type="SAM" id="Phobius"/>
    </source>
</evidence>
<dbReference type="Pfam" id="PF00528">
    <property type="entry name" value="BPD_transp_1"/>
    <property type="match status" value="1"/>
</dbReference>
<reference evidence="9" key="1">
    <citation type="submission" date="2018-05" db="EMBL/GenBank/DDBJ databases">
        <authorList>
            <person name="Lanie J.A."/>
            <person name="Ng W.-L."/>
            <person name="Kazmierczak K.M."/>
            <person name="Andrzejewski T.M."/>
            <person name="Davidsen T.M."/>
            <person name="Wayne K.J."/>
            <person name="Tettelin H."/>
            <person name="Glass J.I."/>
            <person name="Rusch D."/>
            <person name="Podicherti R."/>
            <person name="Tsui H.-C.T."/>
            <person name="Winkler M.E."/>
        </authorList>
    </citation>
    <scope>NUCLEOTIDE SEQUENCE</scope>
</reference>
<dbReference type="InterPro" id="IPR000515">
    <property type="entry name" value="MetI-like"/>
</dbReference>
<evidence type="ECO:0000256" key="3">
    <source>
        <dbReference type="ARBA" id="ARBA00022475"/>
    </source>
</evidence>
<sequence length="280" mass="30697">MPALVLLIALNIFPLLYNIALSFTDAELSGGARSFVGGKNFGIVFSETKFGAAVRTTALFVFFAVAIELALGFILALALRDAFRAKSVILTLLLLPMMLSPAVMGLYWNLILNGNYGILNQILGILGSGQPQWLTDPGLKLFSILLVDIWMWTPFMMLIALAGLQAIPGYLYEAAAIDRASWWIVFRRITLPLCAPLLFLAVLFRTTDVLKQFDLVMAITGPNDTATQTLSALLYQVMLRDYNIGLGSAYALVILVIVIALASVFIRYIDAVQRRQGRAA</sequence>
<evidence type="ECO:0000256" key="2">
    <source>
        <dbReference type="ARBA" id="ARBA00022448"/>
    </source>
</evidence>
<evidence type="ECO:0000256" key="1">
    <source>
        <dbReference type="ARBA" id="ARBA00004651"/>
    </source>
</evidence>
<evidence type="ECO:0000313" key="9">
    <source>
        <dbReference type="EMBL" id="SVB80503.1"/>
    </source>
</evidence>
<keyword evidence="3" id="KW-1003">Cell membrane</keyword>
<feature type="transmembrane region" description="Helical" evidence="7">
    <location>
        <begin position="184"/>
        <end position="204"/>
    </location>
</feature>
<dbReference type="InterPro" id="IPR035906">
    <property type="entry name" value="MetI-like_sf"/>
</dbReference>
<keyword evidence="5 7" id="KW-1133">Transmembrane helix</keyword>
<protein>
    <recommendedName>
        <fullName evidence="8">ABC transmembrane type-1 domain-containing protein</fullName>
    </recommendedName>
</protein>
<keyword evidence="4 7" id="KW-0812">Transmembrane</keyword>
<dbReference type="CDD" id="cd06261">
    <property type="entry name" value="TM_PBP2"/>
    <property type="match status" value="1"/>
</dbReference>
<dbReference type="SUPFAM" id="SSF161098">
    <property type="entry name" value="MetI-like"/>
    <property type="match status" value="1"/>
</dbReference>
<gene>
    <name evidence="9" type="ORF">METZ01_LOCUS233357</name>
</gene>
<dbReference type="EMBL" id="UINC01058349">
    <property type="protein sequence ID" value="SVB80503.1"/>
    <property type="molecule type" value="Genomic_DNA"/>
</dbReference>
<dbReference type="Gene3D" id="1.10.3720.10">
    <property type="entry name" value="MetI-like"/>
    <property type="match status" value="1"/>
</dbReference>
<dbReference type="PANTHER" id="PTHR43005:SF2">
    <property type="entry name" value="INTEGRAL MEMBRANE SUGAR TRANSPORT PROTEIN"/>
    <property type="match status" value="1"/>
</dbReference>
<evidence type="ECO:0000256" key="5">
    <source>
        <dbReference type="ARBA" id="ARBA00022989"/>
    </source>
</evidence>
<dbReference type="PROSITE" id="PS50928">
    <property type="entry name" value="ABC_TM1"/>
    <property type="match status" value="1"/>
</dbReference>
<evidence type="ECO:0000256" key="6">
    <source>
        <dbReference type="ARBA" id="ARBA00023136"/>
    </source>
</evidence>
<feature type="transmembrane region" description="Helical" evidence="7">
    <location>
        <begin position="58"/>
        <end position="79"/>
    </location>
</feature>
<feature type="transmembrane region" description="Helical" evidence="7">
    <location>
        <begin position="149"/>
        <end position="172"/>
    </location>
</feature>
<keyword evidence="6 7" id="KW-0472">Membrane</keyword>